<keyword evidence="2" id="KW-1185">Reference proteome</keyword>
<evidence type="ECO:0000313" key="2">
    <source>
        <dbReference type="Proteomes" id="UP000324497"/>
    </source>
</evidence>
<name>A0A3S6QVZ3_9LACO</name>
<evidence type="ECO:0000313" key="1">
    <source>
        <dbReference type="EMBL" id="AUJ32160.1"/>
    </source>
</evidence>
<proteinExistence type="predicted"/>
<organism evidence="1 2">
    <name type="scientific">Liquorilactobacillus nagelii</name>
    <dbReference type="NCBI Taxonomy" id="82688"/>
    <lineage>
        <taxon>Bacteria</taxon>
        <taxon>Bacillati</taxon>
        <taxon>Bacillota</taxon>
        <taxon>Bacilli</taxon>
        <taxon>Lactobacillales</taxon>
        <taxon>Lactobacillaceae</taxon>
        <taxon>Liquorilactobacillus</taxon>
    </lineage>
</organism>
<protein>
    <submittedName>
        <fullName evidence="1">Uncharacterized protein</fullName>
    </submittedName>
</protein>
<dbReference type="RefSeq" id="WP_148126746.1">
    <property type="nucleotide sequence ID" value="NZ_CP018180.1"/>
</dbReference>
<accession>A0A3S6QVZ3</accession>
<dbReference type="KEGG" id="lng:BSQ50_06075"/>
<dbReference type="EMBL" id="CP018180">
    <property type="protein sequence ID" value="AUJ32160.1"/>
    <property type="molecule type" value="Genomic_DNA"/>
</dbReference>
<reference evidence="1 2" key="1">
    <citation type="submission" date="2016-11" db="EMBL/GenBank/DDBJ databases">
        <title>Interaction between Lactobacillus species and yeast in water kefir.</title>
        <authorList>
            <person name="Behr J."/>
            <person name="Xu D."/>
            <person name="Vogel R.F."/>
        </authorList>
    </citation>
    <scope>NUCLEOTIDE SEQUENCE [LARGE SCALE GENOMIC DNA]</scope>
    <source>
        <strain evidence="1 2">TMW 1.1827</strain>
    </source>
</reference>
<sequence length="106" mass="12507">MTTDNLTVLNDDPQDVLLEYKGRVSQSKNFGNINTYFNEKPEDIFRKNNMAFKTVKGIRTVFGLSANGQIKKRMARSYVQFRMWVGRKFYCQTNRFFNHIIAIKKN</sequence>
<gene>
    <name evidence="1" type="ORF">BSQ50_06075</name>
</gene>
<dbReference type="AlphaFoldDB" id="A0A3S6QVZ3"/>
<dbReference type="Proteomes" id="UP000324497">
    <property type="component" value="Chromosome"/>
</dbReference>